<evidence type="ECO:0000259" key="3">
    <source>
        <dbReference type="Pfam" id="PF00501"/>
    </source>
</evidence>
<evidence type="ECO:0000313" key="5">
    <source>
        <dbReference type="EMBL" id="GAA2276025.1"/>
    </source>
</evidence>
<organism evidence="5 6">
    <name type="scientific">Kitasatospora cystarginea</name>
    <dbReference type="NCBI Taxonomy" id="58350"/>
    <lineage>
        <taxon>Bacteria</taxon>
        <taxon>Bacillati</taxon>
        <taxon>Actinomycetota</taxon>
        <taxon>Actinomycetes</taxon>
        <taxon>Kitasatosporales</taxon>
        <taxon>Streptomycetaceae</taxon>
        <taxon>Kitasatospora</taxon>
    </lineage>
</organism>
<dbReference type="InterPro" id="IPR042099">
    <property type="entry name" value="ANL_N_sf"/>
</dbReference>
<dbReference type="Pfam" id="PF13193">
    <property type="entry name" value="AMP-binding_C"/>
    <property type="match status" value="1"/>
</dbReference>
<keyword evidence="2 5" id="KW-0436">Ligase</keyword>
<dbReference type="SUPFAM" id="SSF56801">
    <property type="entry name" value="Acetyl-CoA synthetase-like"/>
    <property type="match status" value="1"/>
</dbReference>
<proteinExistence type="inferred from homology"/>
<dbReference type="InterPro" id="IPR025110">
    <property type="entry name" value="AMP-bd_C"/>
</dbReference>
<dbReference type="Pfam" id="PF00501">
    <property type="entry name" value="AMP-binding"/>
    <property type="match status" value="1"/>
</dbReference>
<gene>
    <name evidence="5" type="ORF">GCM10010430_72470</name>
</gene>
<dbReference type="PANTHER" id="PTHR24096">
    <property type="entry name" value="LONG-CHAIN-FATTY-ACID--COA LIGASE"/>
    <property type="match status" value="1"/>
</dbReference>
<dbReference type="RefSeq" id="WP_344640828.1">
    <property type="nucleotide sequence ID" value="NZ_BAAATR010000053.1"/>
</dbReference>
<dbReference type="InterPro" id="IPR000873">
    <property type="entry name" value="AMP-dep_synth/lig_dom"/>
</dbReference>
<dbReference type="GO" id="GO:0016874">
    <property type="term" value="F:ligase activity"/>
    <property type="evidence" value="ECO:0007669"/>
    <property type="project" value="UniProtKB-KW"/>
</dbReference>
<evidence type="ECO:0000256" key="1">
    <source>
        <dbReference type="ARBA" id="ARBA00006432"/>
    </source>
</evidence>
<sequence>MAFRSDRPDIAPLELPIHDAVLATAERHAEIPALVDGVTGESVSYAQLDTGSRRVAAGLAEAGVRKGDVVALYSPNTIAYPVALYAATRAGATVTTVSSLATVKELTGQLRDSRARWIVTVSPFLAAAAEAAGVLAQEGQPIQEIFVCDRAEGHRSLTDLLASTAPEPQPRIDPATDIAVLPYSSGTTGLPKGVMLSHRSVSSNLFQTESMRRTEPGERILAVLPFFHIYGFTALLNQPLRSGSTVVVLPRFDLEQFLRTIQEQRIEGVFAAPPMILALAKHPLVEQYDLSSVRYVLSAAAPLDADLAEACARRLGLPRIHQGYGMTELSPVAAVMTPDDPNPPCGTVGKLVPSTELRVRALDGSGKDLGVGERGELLFRGPQVMRGYFARPSETDAMIDEDGWLHTGDVGCLDERGYLFVVDRVKELIKYKGYQVAPAELEALLLAHPQIVDAAVVGVRGEDGEERPKAYVVRTPGSALTGEEVIEYVAGQVAPYKKVRAVEFLDAVPKSVSGKILRRELRDRARQTR</sequence>
<protein>
    <submittedName>
        <fullName evidence="5">4-coumarate--CoA ligase family protein</fullName>
    </submittedName>
</protein>
<comment type="similarity">
    <text evidence="1">Belongs to the ATP-dependent AMP-binding enzyme family.</text>
</comment>
<name>A0ABP5RXW8_9ACTN</name>
<dbReference type="EMBL" id="BAAATR010000053">
    <property type="protein sequence ID" value="GAA2276025.1"/>
    <property type="molecule type" value="Genomic_DNA"/>
</dbReference>
<comment type="caution">
    <text evidence="5">The sequence shown here is derived from an EMBL/GenBank/DDBJ whole genome shotgun (WGS) entry which is preliminary data.</text>
</comment>
<reference evidence="6" key="1">
    <citation type="journal article" date="2019" name="Int. J. Syst. Evol. Microbiol.">
        <title>The Global Catalogue of Microorganisms (GCM) 10K type strain sequencing project: providing services to taxonomists for standard genome sequencing and annotation.</title>
        <authorList>
            <consortium name="The Broad Institute Genomics Platform"/>
            <consortium name="The Broad Institute Genome Sequencing Center for Infectious Disease"/>
            <person name="Wu L."/>
            <person name="Ma J."/>
        </authorList>
    </citation>
    <scope>NUCLEOTIDE SEQUENCE [LARGE SCALE GENOMIC DNA]</scope>
    <source>
        <strain evidence="6">JCM 7356</strain>
    </source>
</reference>
<keyword evidence="6" id="KW-1185">Reference proteome</keyword>
<dbReference type="Gene3D" id="3.30.300.30">
    <property type="match status" value="1"/>
</dbReference>
<dbReference type="PANTHER" id="PTHR24096:SF149">
    <property type="entry name" value="AMP-BINDING DOMAIN-CONTAINING PROTEIN-RELATED"/>
    <property type="match status" value="1"/>
</dbReference>
<accession>A0ABP5RXW8</accession>
<evidence type="ECO:0000259" key="4">
    <source>
        <dbReference type="Pfam" id="PF13193"/>
    </source>
</evidence>
<evidence type="ECO:0000256" key="2">
    <source>
        <dbReference type="ARBA" id="ARBA00022598"/>
    </source>
</evidence>
<evidence type="ECO:0000313" key="6">
    <source>
        <dbReference type="Proteomes" id="UP001500305"/>
    </source>
</evidence>
<feature type="domain" description="AMP-dependent synthetase/ligase" evidence="3">
    <location>
        <begin position="24"/>
        <end position="389"/>
    </location>
</feature>
<dbReference type="Gene3D" id="3.40.50.12780">
    <property type="entry name" value="N-terminal domain of ligase-like"/>
    <property type="match status" value="1"/>
</dbReference>
<dbReference type="PROSITE" id="PS00455">
    <property type="entry name" value="AMP_BINDING"/>
    <property type="match status" value="1"/>
</dbReference>
<dbReference type="Proteomes" id="UP001500305">
    <property type="component" value="Unassembled WGS sequence"/>
</dbReference>
<dbReference type="InterPro" id="IPR045851">
    <property type="entry name" value="AMP-bd_C_sf"/>
</dbReference>
<feature type="domain" description="AMP-binding enzyme C-terminal" evidence="4">
    <location>
        <begin position="440"/>
        <end position="515"/>
    </location>
</feature>
<dbReference type="InterPro" id="IPR020845">
    <property type="entry name" value="AMP-binding_CS"/>
</dbReference>